<evidence type="ECO:0000256" key="10">
    <source>
        <dbReference type="PROSITE-ProRule" id="PRU00284"/>
    </source>
</evidence>
<accession>A0ABW4Y7S6</accession>
<evidence type="ECO:0000256" key="5">
    <source>
        <dbReference type="ARBA" id="ARBA00022692"/>
    </source>
</evidence>
<evidence type="ECO:0000256" key="12">
    <source>
        <dbReference type="SAM" id="Phobius"/>
    </source>
</evidence>
<evidence type="ECO:0000313" key="14">
    <source>
        <dbReference type="EMBL" id="MFD2111008.1"/>
    </source>
</evidence>
<keyword evidence="4" id="KW-0145">Chemotaxis</keyword>
<comment type="caution">
    <text evidence="14">The sequence shown here is derived from an EMBL/GenBank/DDBJ whole genome shotgun (WGS) entry which is preliminary data.</text>
</comment>
<evidence type="ECO:0000256" key="3">
    <source>
        <dbReference type="ARBA" id="ARBA00022481"/>
    </source>
</evidence>
<name>A0ABW4Y7S6_9GAMM</name>
<organism evidence="14 15">
    <name type="scientific">Thiorhodococcus fuscus</name>
    <dbReference type="NCBI Taxonomy" id="527200"/>
    <lineage>
        <taxon>Bacteria</taxon>
        <taxon>Pseudomonadati</taxon>
        <taxon>Pseudomonadota</taxon>
        <taxon>Gammaproteobacteria</taxon>
        <taxon>Chromatiales</taxon>
        <taxon>Chromatiaceae</taxon>
        <taxon>Thiorhodococcus</taxon>
    </lineage>
</organism>
<dbReference type="Proteomes" id="UP001597337">
    <property type="component" value="Unassembled WGS sequence"/>
</dbReference>
<keyword evidence="5 12" id="KW-0812">Transmembrane</keyword>
<dbReference type="PRINTS" id="PR00260">
    <property type="entry name" value="CHEMTRNSDUCR"/>
</dbReference>
<dbReference type="Pfam" id="PF00015">
    <property type="entry name" value="MCPsignal"/>
    <property type="match status" value="1"/>
</dbReference>
<evidence type="ECO:0000256" key="6">
    <source>
        <dbReference type="ARBA" id="ARBA00022989"/>
    </source>
</evidence>
<dbReference type="InterPro" id="IPR004090">
    <property type="entry name" value="Chemotax_Me-accpt_rcpt"/>
</dbReference>
<comment type="subcellular location">
    <subcellularLocation>
        <location evidence="1">Cell membrane</location>
        <topology evidence="1">Multi-pass membrane protein</topology>
    </subcellularLocation>
</comment>
<keyword evidence="7 12" id="KW-0472">Membrane</keyword>
<keyword evidence="8 10" id="KW-0807">Transducer</keyword>
<evidence type="ECO:0000256" key="2">
    <source>
        <dbReference type="ARBA" id="ARBA00022475"/>
    </source>
</evidence>
<evidence type="ECO:0000256" key="1">
    <source>
        <dbReference type="ARBA" id="ARBA00004651"/>
    </source>
</evidence>
<keyword evidence="15" id="KW-1185">Reference proteome</keyword>
<feature type="domain" description="Methyl-accepting transducer" evidence="13">
    <location>
        <begin position="121"/>
        <end position="257"/>
    </location>
</feature>
<dbReference type="PANTHER" id="PTHR32089:SF39">
    <property type="entry name" value="METHYL-ACCEPTING CHEMOTAXIS PROTEIN HLYB"/>
    <property type="match status" value="1"/>
</dbReference>
<dbReference type="Gene3D" id="1.10.287.950">
    <property type="entry name" value="Methyl-accepting chemotaxis protein"/>
    <property type="match status" value="1"/>
</dbReference>
<evidence type="ECO:0000256" key="7">
    <source>
        <dbReference type="ARBA" id="ARBA00023136"/>
    </source>
</evidence>
<dbReference type="SUPFAM" id="SSF58104">
    <property type="entry name" value="Methyl-accepting chemotaxis protein (MCP) signaling domain"/>
    <property type="match status" value="1"/>
</dbReference>
<evidence type="ECO:0000256" key="11">
    <source>
        <dbReference type="SAM" id="Coils"/>
    </source>
</evidence>
<evidence type="ECO:0000256" key="4">
    <source>
        <dbReference type="ARBA" id="ARBA00022500"/>
    </source>
</evidence>
<evidence type="ECO:0000259" key="13">
    <source>
        <dbReference type="PROSITE" id="PS50111"/>
    </source>
</evidence>
<keyword evidence="2" id="KW-1003">Cell membrane</keyword>
<reference evidence="15" key="1">
    <citation type="journal article" date="2019" name="Int. J. Syst. Evol. Microbiol.">
        <title>The Global Catalogue of Microorganisms (GCM) 10K type strain sequencing project: providing services to taxonomists for standard genome sequencing and annotation.</title>
        <authorList>
            <consortium name="The Broad Institute Genomics Platform"/>
            <consortium name="The Broad Institute Genome Sequencing Center for Infectious Disease"/>
            <person name="Wu L."/>
            <person name="Ma J."/>
        </authorList>
    </citation>
    <scope>NUCLEOTIDE SEQUENCE [LARGE SCALE GENOMIC DNA]</scope>
    <source>
        <strain evidence="15">KACC 12597</strain>
    </source>
</reference>
<dbReference type="EMBL" id="JBHUHX010000007">
    <property type="protein sequence ID" value="MFD2111008.1"/>
    <property type="molecule type" value="Genomic_DNA"/>
</dbReference>
<protein>
    <submittedName>
        <fullName evidence="14">Methyl-accepting chemotaxis protein</fullName>
    </submittedName>
</protein>
<evidence type="ECO:0000256" key="9">
    <source>
        <dbReference type="ARBA" id="ARBA00029447"/>
    </source>
</evidence>
<dbReference type="PROSITE" id="PS50111">
    <property type="entry name" value="CHEMOTAXIS_TRANSDUC_2"/>
    <property type="match status" value="1"/>
</dbReference>
<dbReference type="SMART" id="SM00283">
    <property type="entry name" value="MA"/>
    <property type="match status" value="1"/>
</dbReference>
<dbReference type="InterPro" id="IPR004089">
    <property type="entry name" value="MCPsignal_dom"/>
</dbReference>
<gene>
    <name evidence="14" type="ORF">ACFSJC_04030</name>
</gene>
<sequence length="400" mass="43673">MLGKLKPYWLPLVIAAVLILQSLVFPGLLPSWLDPVLVTAVWVVAVLLKKEGPDSGTAQSVPMAGGQSHRPSERELWDLVVETDRLIGPQMTELRALVDQASSLISHAASDLQVSFSGLSDESKAQQKLVLNLVSRGASSSDDCSSDQVDVNAFLSANSDLLAENVDRLIDMGKHSVQVAHQIDDLSTQMSEIFISLEGSKRIARQTNLLALNAAIEASRAGESGRGFAVVAQEVRKLSQDAAEFNDQIREQAERAQVVFDETRDIVGEMASQDLNASITAKGAMDDMIVQVQGLNTMIANGLIQLSSVVDRIQVNVDSAVRLLQFEDISRQVLAQAEMRIDFIDRFVAELKQIPMGQARSDEDLAQAKARLEVLREQLIAAVHRPVSQTSMHEGEIELF</sequence>
<keyword evidence="6 12" id="KW-1133">Transmembrane helix</keyword>
<keyword evidence="11" id="KW-0175">Coiled coil</keyword>
<comment type="similarity">
    <text evidence="9">Belongs to the methyl-accepting chemotaxis (MCP) protein family.</text>
</comment>
<evidence type="ECO:0000256" key="8">
    <source>
        <dbReference type="ARBA" id="ARBA00023224"/>
    </source>
</evidence>
<feature type="transmembrane region" description="Helical" evidence="12">
    <location>
        <begin position="7"/>
        <end position="25"/>
    </location>
</feature>
<proteinExistence type="inferred from homology"/>
<evidence type="ECO:0000313" key="15">
    <source>
        <dbReference type="Proteomes" id="UP001597337"/>
    </source>
</evidence>
<dbReference type="PANTHER" id="PTHR32089">
    <property type="entry name" value="METHYL-ACCEPTING CHEMOTAXIS PROTEIN MCPB"/>
    <property type="match status" value="1"/>
</dbReference>
<feature type="coiled-coil region" evidence="11">
    <location>
        <begin position="358"/>
        <end position="385"/>
    </location>
</feature>
<keyword evidence="3" id="KW-0488">Methylation</keyword>